<evidence type="ECO:0000256" key="1">
    <source>
        <dbReference type="SAM" id="MobiDB-lite"/>
    </source>
</evidence>
<name>A0A397VIJ9_9GLOM</name>
<reference evidence="2 3" key="1">
    <citation type="submission" date="2018-06" db="EMBL/GenBank/DDBJ databases">
        <title>Comparative genomics reveals the genomic features of Rhizophagus irregularis, R. cerebriforme, R. diaphanum and Gigaspora rosea, and their symbiotic lifestyle signature.</title>
        <authorList>
            <person name="Morin E."/>
            <person name="San Clemente H."/>
            <person name="Chen E.C.H."/>
            <person name="De La Providencia I."/>
            <person name="Hainaut M."/>
            <person name="Kuo A."/>
            <person name="Kohler A."/>
            <person name="Murat C."/>
            <person name="Tang N."/>
            <person name="Roy S."/>
            <person name="Loubradou J."/>
            <person name="Henrissat B."/>
            <person name="Grigoriev I.V."/>
            <person name="Corradi N."/>
            <person name="Roux C."/>
            <person name="Martin F.M."/>
        </authorList>
    </citation>
    <scope>NUCLEOTIDE SEQUENCE [LARGE SCALE GENOMIC DNA]</scope>
    <source>
        <strain evidence="2 3">DAOM 194757</strain>
    </source>
</reference>
<protein>
    <submittedName>
        <fullName evidence="2">Uncharacterized protein</fullName>
    </submittedName>
</protein>
<keyword evidence="3" id="KW-1185">Reference proteome</keyword>
<comment type="caution">
    <text evidence="2">The sequence shown here is derived from an EMBL/GenBank/DDBJ whole genome shotgun (WGS) entry which is preliminary data.</text>
</comment>
<evidence type="ECO:0000313" key="2">
    <source>
        <dbReference type="EMBL" id="RIB21167.1"/>
    </source>
</evidence>
<evidence type="ECO:0000313" key="3">
    <source>
        <dbReference type="Proteomes" id="UP000266673"/>
    </source>
</evidence>
<feature type="region of interest" description="Disordered" evidence="1">
    <location>
        <begin position="230"/>
        <end position="251"/>
    </location>
</feature>
<accession>A0A397VIJ9</accession>
<sequence length="282" mass="31775">MSLLQNGFAIETQSDAPEEIKNSLRFEVPLKKENNIVYFPYLVNPPKANNSQTSITECNSYMEDESALENLIVTETSNFLDHLANEKRPDPKFYAITRLGTTPGLFGAGVSNPPENIQKIFKGNSINNQQPVEIISNQTNKTTKPRARKNVNLSTKTKSKKSIKLEDKQTINSEYDMSIDEEPVKETVKSHLKVTESKQKKRALKTKLSETSKISNKESASLEVQRLIQKHKRRKERKRIKDGTSNIVDSSLKNAPLTKSIKNFKNFEDSSSSISSLSDPGQ</sequence>
<feature type="compositionally biased region" description="Basic residues" evidence="1">
    <location>
        <begin position="230"/>
        <end position="240"/>
    </location>
</feature>
<organism evidence="2 3">
    <name type="scientific">Gigaspora rosea</name>
    <dbReference type="NCBI Taxonomy" id="44941"/>
    <lineage>
        <taxon>Eukaryota</taxon>
        <taxon>Fungi</taxon>
        <taxon>Fungi incertae sedis</taxon>
        <taxon>Mucoromycota</taxon>
        <taxon>Glomeromycotina</taxon>
        <taxon>Glomeromycetes</taxon>
        <taxon>Diversisporales</taxon>
        <taxon>Gigasporaceae</taxon>
        <taxon>Gigaspora</taxon>
    </lineage>
</organism>
<gene>
    <name evidence="2" type="ORF">C2G38_2034630</name>
</gene>
<dbReference type="EMBL" id="QKWP01000377">
    <property type="protein sequence ID" value="RIB21167.1"/>
    <property type="molecule type" value="Genomic_DNA"/>
</dbReference>
<dbReference type="Proteomes" id="UP000266673">
    <property type="component" value="Unassembled WGS sequence"/>
</dbReference>
<proteinExistence type="predicted"/>
<dbReference type="AlphaFoldDB" id="A0A397VIJ9"/>
<dbReference type="OrthoDB" id="2380953at2759"/>